<dbReference type="STRING" id="234267.Acid_0779"/>
<evidence type="ECO:0000313" key="2">
    <source>
        <dbReference type="EMBL" id="ABJ81778.1"/>
    </source>
</evidence>
<reference evidence="2" key="1">
    <citation type="submission" date="2006-10" db="EMBL/GenBank/DDBJ databases">
        <title>Complete sequence of Solibacter usitatus Ellin6076.</title>
        <authorList>
            <consortium name="US DOE Joint Genome Institute"/>
            <person name="Copeland A."/>
            <person name="Lucas S."/>
            <person name="Lapidus A."/>
            <person name="Barry K."/>
            <person name="Detter J.C."/>
            <person name="Glavina del Rio T."/>
            <person name="Hammon N."/>
            <person name="Israni S."/>
            <person name="Dalin E."/>
            <person name="Tice H."/>
            <person name="Pitluck S."/>
            <person name="Thompson L.S."/>
            <person name="Brettin T."/>
            <person name="Bruce D."/>
            <person name="Han C."/>
            <person name="Tapia R."/>
            <person name="Gilna P."/>
            <person name="Schmutz J."/>
            <person name="Larimer F."/>
            <person name="Land M."/>
            <person name="Hauser L."/>
            <person name="Kyrpides N."/>
            <person name="Mikhailova N."/>
            <person name="Janssen P.H."/>
            <person name="Kuske C.R."/>
            <person name="Richardson P."/>
        </authorList>
    </citation>
    <scope>NUCLEOTIDE SEQUENCE</scope>
    <source>
        <strain evidence="2">Ellin6076</strain>
    </source>
</reference>
<dbReference type="OrthoDB" id="129356at2"/>
<keyword evidence="1" id="KW-0802">TPR repeat</keyword>
<dbReference type="InParanoid" id="Q02AY8"/>
<sequence length="115" mass="13374">MSFWRKEIIEFALDRETQGAIDEQRAWIVREPANAKPYYHLAQLYRVAFKEEEALGLLLESVRLDPNFGEAHASLAEMYVIREDYKAAWRHARAAGDNHVPHAIEMLTRHKVPSD</sequence>
<proteinExistence type="predicted"/>
<feature type="repeat" description="TPR" evidence="1">
    <location>
        <begin position="35"/>
        <end position="68"/>
    </location>
</feature>
<dbReference type="AlphaFoldDB" id="Q02AY8"/>
<dbReference type="EMBL" id="CP000473">
    <property type="protein sequence ID" value="ABJ81778.1"/>
    <property type="molecule type" value="Genomic_DNA"/>
</dbReference>
<organism evidence="2">
    <name type="scientific">Solibacter usitatus (strain Ellin6076)</name>
    <dbReference type="NCBI Taxonomy" id="234267"/>
    <lineage>
        <taxon>Bacteria</taxon>
        <taxon>Pseudomonadati</taxon>
        <taxon>Acidobacteriota</taxon>
        <taxon>Terriglobia</taxon>
        <taxon>Bryobacterales</taxon>
        <taxon>Solibacteraceae</taxon>
        <taxon>Candidatus Solibacter</taxon>
    </lineage>
</organism>
<gene>
    <name evidence="2" type="ordered locus">Acid_0779</name>
</gene>
<accession>Q02AY8</accession>
<dbReference type="HOGENOM" id="CLU_2107406_0_0_0"/>
<dbReference type="PROSITE" id="PS50005">
    <property type="entry name" value="TPR"/>
    <property type="match status" value="1"/>
</dbReference>
<dbReference type="SUPFAM" id="SSF48452">
    <property type="entry name" value="TPR-like"/>
    <property type="match status" value="1"/>
</dbReference>
<dbReference type="Gene3D" id="1.25.40.10">
    <property type="entry name" value="Tetratricopeptide repeat domain"/>
    <property type="match status" value="1"/>
</dbReference>
<name>Q02AY8_SOLUE</name>
<dbReference type="KEGG" id="sus:Acid_0779"/>
<protein>
    <submittedName>
        <fullName evidence="2">Tetratricopeptide TPR_2 repeat protein</fullName>
    </submittedName>
</protein>
<evidence type="ECO:0000256" key="1">
    <source>
        <dbReference type="PROSITE-ProRule" id="PRU00339"/>
    </source>
</evidence>
<dbReference type="InterPro" id="IPR019734">
    <property type="entry name" value="TPR_rpt"/>
</dbReference>
<dbReference type="InterPro" id="IPR011990">
    <property type="entry name" value="TPR-like_helical_dom_sf"/>
</dbReference>